<reference evidence="1" key="1">
    <citation type="submission" date="2021-01" db="EMBL/GenBank/DDBJ databases">
        <title>Whole genome shotgun sequence of Planobispora takensis NBRC 109077.</title>
        <authorList>
            <person name="Komaki H."/>
            <person name="Tamura T."/>
        </authorList>
    </citation>
    <scope>NUCLEOTIDE SEQUENCE</scope>
    <source>
        <strain evidence="1">NBRC 109077</strain>
    </source>
</reference>
<dbReference type="AlphaFoldDB" id="A0A8J3T6C7"/>
<protein>
    <submittedName>
        <fullName evidence="1">Uncharacterized protein</fullName>
    </submittedName>
</protein>
<accession>A0A8J3T6C7</accession>
<sequence length="72" mass="8031">MPSVAGRERRTYGTGGQVPFATRMPKWLKEEYDAAAQRQGLSLSRLLEELIKLEPLLSPREADDQSADQLSA</sequence>
<evidence type="ECO:0000313" key="1">
    <source>
        <dbReference type="EMBL" id="GII05735.1"/>
    </source>
</evidence>
<dbReference type="EMBL" id="BOOK01000077">
    <property type="protein sequence ID" value="GII05735.1"/>
    <property type="molecule type" value="Genomic_DNA"/>
</dbReference>
<evidence type="ECO:0000313" key="2">
    <source>
        <dbReference type="Proteomes" id="UP000634476"/>
    </source>
</evidence>
<organism evidence="1 2">
    <name type="scientific">Planobispora takensis</name>
    <dbReference type="NCBI Taxonomy" id="1367882"/>
    <lineage>
        <taxon>Bacteria</taxon>
        <taxon>Bacillati</taxon>
        <taxon>Actinomycetota</taxon>
        <taxon>Actinomycetes</taxon>
        <taxon>Streptosporangiales</taxon>
        <taxon>Streptosporangiaceae</taxon>
        <taxon>Planobispora</taxon>
    </lineage>
</organism>
<name>A0A8J3T6C7_9ACTN</name>
<dbReference type="Proteomes" id="UP000634476">
    <property type="component" value="Unassembled WGS sequence"/>
</dbReference>
<comment type="caution">
    <text evidence="1">The sequence shown here is derived from an EMBL/GenBank/DDBJ whole genome shotgun (WGS) entry which is preliminary data.</text>
</comment>
<keyword evidence="2" id="KW-1185">Reference proteome</keyword>
<proteinExistence type="predicted"/>
<gene>
    <name evidence="1" type="ORF">Pta02_77430</name>
</gene>